<name>A0A1J0RAS0_9TRYP</name>
<reference evidence="2" key="1">
    <citation type="submission" date="2016-08" db="EMBL/GenBank/DDBJ databases">
        <title>VSG repertoire of Trypanosoma brucei EATRO 1125.</title>
        <authorList>
            <person name="Cross G.A."/>
        </authorList>
    </citation>
    <scope>NUCLEOTIDE SEQUENCE</scope>
    <source>
        <strain evidence="2">EATRO 1125</strain>
    </source>
</reference>
<organism evidence="2">
    <name type="scientific">Trypanosoma brucei</name>
    <dbReference type="NCBI Taxonomy" id="5691"/>
    <lineage>
        <taxon>Eukaryota</taxon>
        <taxon>Discoba</taxon>
        <taxon>Euglenozoa</taxon>
        <taxon>Kinetoplastea</taxon>
        <taxon>Metakinetoplastina</taxon>
        <taxon>Trypanosomatida</taxon>
        <taxon>Trypanosomatidae</taxon>
        <taxon>Trypanosoma</taxon>
    </lineage>
</organism>
<accession>A0A1J0RAS0</accession>
<dbReference type="VEuPathDB" id="TriTrypDB:Tbg972.9.580"/>
<proteinExistence type="predicted"/>
<dbReference type="VEuPathDB" id="TriTrypDB:Tb09.v4.0192"/>
<evidence type="ECO:0000256" key="1">
    <source>
        <dbReference type="SAM" id="MobiDB-lite"/>
    </source>
</evidence>
<feature type="compositionally biased region" description="Basic and acidic residues" evidence="1">
    <location>
        <begin position="410"/>
        <end position="443"/>
    </location>
</feature>
<evidence type="ECO:0000313" key="2">
    <source>
        <dbReference type="EMBL" id="APD74939.1"/>
    </source>
</evidence>
<dbReference type="AlphaFoldDB" id="A0A1J0RAS0"/>
<protein>
    <submittedName>
        <fullName evidence="2">Variant surface glycoprotein 1125.4725</fullName>
    </submittedName>
</protein>
<sequence length="469" mass="49542">MTTAQNNVAIATYLIIQAMSTASKAAVLTESSKLAKPCDEAAYTNDLATKFEGKAAAINEKLTELGRTELKWRLAAALEPDMIKKAAKEALALSTRQRAAMAASMARTAQTTLQKAARILRFRAAAALTAKALTDTSAKTETAAKAESGAAGPLTGGAICPVTITNPKQVHGCDLDKINNAAIGTEAAPTTTNNQIKLPPDSFFQMPKILIKAMAKGASAEAHGTINQIQQNKCQDGTPTHILAATALFQRENADTPTTQELGSVAGGNLKCSEMPADSEQITGSRTEVAAAICAGLTAVVPAVADITPATGSEVSDLPEMATIGRQLLIKPEQLKAMPKGQEAEKVKERIKGIYGTGPTDFKTNYLSALKIKRNYNLGDQSESASIEDIAQKPNAEEILAHFIGIDYRRPKTENENQGSSDKDSEKKTDTGDKTTEKKDVDNKAATNTTGSNSFVIKAPILLALSLRA</sequence>
<dbReference type="VEuPathDB" id="TriTrypDB:Tb427_000336800"/>
<feature type="region of interest" description="Disordered" evidence="1">
    <location>
        <begin position="410"/>
        <end position="450"/>
    </location>
</feature>
<dbReference type="EMBL" id="KX700983">
    <property type="protein sequence ID" value="APD74939.1"/>
    <property type="molecule type" value="Genomic_DNA"/>
</dbReference>